<feature type="signal peptide" evidence="1">
    <location>
        <begin position="1"/>
        <end position="22"/>
    </location>
</feature>
<proteinExistence type="predicted"/>
<dbReference type="EMBL" id="JBEAFC010000005">
    <property type="protein sequence ID" value="KAL1556245.1"/>
    <property type="molecule type" value="Genomic_DNA"/>
</dbReference>
<dbReference type="Proteomes" id="UP001567538">
    <property type="component" value="Unassembled WGS sequence"/>
</dbReference>
<reference evidence="2 3" key="1">
    <citation type="submission" date="2024-06" db="EMBL/GenBank/DDBJ databases">
        <title>A chromosome level genome sequence of Diviner's sage (Salvia divinorum).</title>
        <authorList>
            <person name="Ford S.A."/>
            <person name="Ro D.-K."/>
            <person name="Ness R.W."/>
            <person name="Phillips M.A."/>
        </authorList>
    </citation>
    <scope>NUCLEOTIDE SEQUENCE [LARGE SCALE GENOMIC DNA]</scope>
    <source>
        <strain evidence="2">SAF-2024a</strain>
        <tissue evidence="2">Leaf</tissue>
    </source>
</reference>
<keyword evidence="3" id="KW-1185">Reference proteome</keyword>
<name>A0ABD1HIH5_SALDI</name>
<feature type="chain" id="PRO_5044782542" evidence="1">
    <location>
        <begin position="23"/>
        <end position="74"/>
    </location>
</feature>
<evidence type="ECO:0000256" key="1">
    <source>
        <dbReference type="SAM" id="SignalP"/>
    </source>
</evidence>
<dbReference type="AlphaFoldDB" id="A0ABD1HIH5"/>
<accession>A0ABD1HIH5</accession>
<gene>
    <name evidence="2" type="ORF">AAHA92_11895</name>
</gene>
<keyword evidence="1" id="KW-0732">Signal</keyword>
<evidence type="ECO:0000313" key="2">
    <source>
        <dbReference type="EMBL" id="KAL1556245.1"/>
    </source>
</evidence>
<protein>
    <submittedName>
        <fullName evidence="2">Uncharacterized protein</fullName>
    </submittedName>
</protein>
<sequence>MASPKSIIAFVFLLAALELARGVEPVYKTSEDPRPQDDGIPTCQKDEDCQLVVACIDARVRCYEGHCRCIKDNI</sequence>
<comment type="caution">
    <text evidence="2">The sequence shown here is derived from an EMBL/GenBank/DDBJ whole genome shotgun (WGS) entry which is preliminary data.</text>
</comment>
<evidence type="ECO:0000313" key="3">
    <source>
        <dbReference type="Proteomes" id="UP001567538"/>
    </source>
</evidence>
<organism evidence="2 3">
    <name type="scientific">Salvia divinorum</name>
    <name type="common">Maria pastora</name>
    <name type="synonym">Diviner's sage</name>
    <dbReference type="NCBI Taxonomy" id="28513"/>
    <lineage>
        <taxon>Eukaryota</taxon>
        <taxon>Viridiplantae</taxon>
        <taxon>Streptophyta</taxon>
        <taxon>Embryophyta</taxon>
        <taxon>Tracheophyta</taxon>
        <taxon>Spermatophyta</taxon>
        <taxon>Magnoliopsida</taxon>
        <taxon>eudicotyledons</taxon>
        <taxon>Gunneridae</taxon>
        <taxon>Pentapetalae</taxon>
        <taxon>asterids</taxon>
        <taxon>lamiids</taxon>
        <taxon>Lamiales</taxon>
        <taxon>Lamiaceae</taxon>
        <taxon>Nepetoideae</taxon>
        <taxon>Mentheae</taxon>
        <taxon>Salviinae</taxon>
        <taxon>Salvia</taxon>
        <taxon>Salvia subgen. Calosphace</taxon>
    </lineage>
</organism>